<dbReference type="GO" id="GO:0005975">
    <property type="term" value="P:carbohydrate metabolic process"/>
    <property type="evidence" value="ECO:0007669"/>
    <property type="project" value="InterPro"/>
</dbReference>
<gene>
    <name evidence="4" type="ORF">DME_LOCUS503</name>
</gene>
<dbReference type="InterPro" id="IPR017853">
    <property type="entry name" value="GH"/>
</dbReference>
<evidence type="ECO:0000256" key="2">
    <source>
        <dbReference type="ARBA" id="ARBA00040976"/>
    </source>
</evidence>
<evidence type="ECO:0000313" key="5">
    <source>
        <dbReference type="Proteomes" id="UP000038040"/>
    </source>
</evidence>
<evidence type="ECO:0000313" key="7">
    <source>
        <dbReference type="WBParaSite" id="DME_0000488201-mRNA-1"/>
    </source>
</evidence>
<dbReference type="SUPFAM" id="SSF51445">
    <property type="entry name" value="(Trans)glycosidases"/>
    <property type="match status" value="1"/>
</dbReference>
<dbReference type="InterPro" id="IPR029070">
    <property type="entry name" value="Chitinase_insertion_sf"/>
</dbReference>
<dbReference type="AlphaFoldDB" id="A0A0N4UC98"/>
<dbReference type="OrthoDB" id="10254444at2759"/>
<reference evidence="7" key="1">
    <citation type="submission" date="2017-02" db="UniProtKB">
        <authorList>
            <consortium name="WormBaseParasite"/>
        </authorList>
    </citation>
    <scope>IDENTIFICATION</scope>
</reference>
<dbReference type="Pfam" id="PF00704">
    <property type="entry name" value="Glyco_hydro_18"/>
    <property type="match status" value="1"/>
</dbReference>
<dbReference type="PROSITE" id="PS51910">
    <property type="entry name" value="GH18_2"/>
    <property type="match status" value="1"/>
</dbReference>
<accession>A0A0N4UC98</accession>
<dbReference type="EMBL" id="UYYG01000004">
    <property type="protein sequence ID" value="VDN50530.1"/>
    <property type="molecule type" value="Genomic_DNA"/>
</dbReference>
<dbReference type="STRING" id="318479.A0A0N4UC98"/>
<evidence type="ECO:0000313" key="4">
    <source>
        <dbReference type="EMBL" id="VDN50530.1"/>
    </source>
</evidence>
<evidence type="ECO:0000256" key="1">
    <source>
        <dbReference type="ARBA" id="ARBA00009336"/>
    </source>
</evidence>
<reference evidence="4 6" key="2">
    <citation type="submission" date="2018-11" db="EMBL/GenBank/DDBJ databases">
        <authorList>
            <consortium name="Pathogen Informatics"/>
        </authorList>
    </citation>
    <scope>NUCLEOTIDE SEQUENCE [LARGE SCALE GENOMIC DNA]</scope>
</reference>
<protein>
    <recommendedName>
        <fullName evidence="2">Chitinase domain-containing protein 1</fullName>
    </recommendedName>
</protein>
<comment type="similarity">
    <text evidence="1">Belongs to the glycosyl hydrolase 18 family.</text>
</comment>
<dbReference type="SMART" id="SM00636">
    <property type="entry name" value="Glyco_18"/>
    <property type="match status" value="1"/>
</dbReference>
<dbReference type="GO" id="GO:0070492">
    <property type="term" value="F:oligosaccharide binding"/>
    <property type="evidence" value="ECO:0007669"/>
    <property type="project" value="TreeGrafter"/>
</dbReference>
<sequence>MNDEVKWIAELRSNNPQIKIVPRFMFEGWSSLDIERFLLSEVLQIRCLRAVTEFLLRNEMEGAVIEIWLQILSETHGDFQIELVELIVSWADEFHKNSLEIIITLPLPLINKNEFSDVVTPEDFDTLSRHVDFINLMAYDYRSTKFEGVAPLDWIRNNIEFLTQMSPKYSNKILMGLNFYGYIMKEGRLDPIINDEYIELIKSNDAILNWNSVTKEHFITSRETRFLCYFPTVTSIKYRLMLAKQMNVGIGIWEIGQGLNYFTKLLCQYF</sequence>
<proteinExistence type="inferred from homology"/>
<dbReference type="Gene3D" id="3.20.20.80">
    <property type="entry name" value="Glycosidases"/>
    <property type="match status" value="1"/>
</dbReference>
<dbReference type="Proteomes" id="UP000038040">
    <property type="component" value="Unplaced"/>
</dbReference>
<dbReference type="InterPro" id="IPR011583">
    <property type="entry name" value="Chitinase_II/V-like_cat"/>
</dbReference>
<evidence type="ECO:0000313" key="6">
    <source>
        <dbReference type="Proteomes" id="UP000274756"/>
    </source>
</evidence>
<keyword evidence="6" id="KW-1185">Reference proteome</keyword>
<dbReference type="GO" id="GO:0012505">
    <property type="term" value="C:endomembrane system"/>
    <property type="evidence" value="ECO:0007669"/>
    <property type="project" value="TreeGrafter"/>
</dbReference>
<dbReference type="Proteomes" id="UP000274756">
    <property type="component" value="Unassembled WGS sequence"/>
</dbReference>
<evidence type="ECO:0000259" key="3">
    <source>
        <dbReference type="PROSITE" id="PS51910"/>
    </source>
</evidence>
<name>A0A0N4UC98_DRAME</name>
<feature type="domain" description="GH18" evidence="3">
    <location>
        <begin position="1"/>
        <end position="270"/>
    </location>
</feature>
<dbReference type="Gene3D" id="3.10.50.10">
    <property type="match status" value="1"/>
</dbReference>
<dbReference type="PANTHER" id="PTHR46066">
    <property type="entry name" value="CHITINASE DOMAIN-CONTAINING PROTEIN 1 FAMILY MEMBER"/>
    <property type="match status" value="1"/>
</dbReference>
<dbReference type="WBParaSite" id="DME_0000488201-mRNA-1">
    <property type="protein sequence ID" value="DME_0000488201-mRNA-1"/>
    <property type="gene ID" value="DME_0000488201"/>
</dbReference>
<dbReference type="GO" id="GO:0008061">
    <property type="term" value="F:chitin binding"/>
    <property type="evidence" value="ECO:0007669"/>
    <property type="project" value="InterPro"/>
</dbReference>
<dbReference type="InterPro" id="IPR001223">
    <property type="entry name" value="Glyco_hydro18_cat"/>
</dbReference>
<organism evidence="5 7">
    <name type="scientific">Dracunculus medinensis</name>
    <name type="common">Guinea worm</name>
    <dbReference type="NCBI Taxonomy" id="318479"/>
    <lineage>
        <taxon>Eukaryota</taxon>
        <taxon>Metazoa</taxon>
        <taxon>Ecdysozoa</taxon>
        <taxon>Nematoda</taxon>
        <taxon>Chromadorea</taxon>
        <taxon>Rhabditida</taxon>
        <taxon>Spirurina</taxon>
        <taxon>Dracunculoidea</taxon>
        <taxon>Dracunculidae</taxon>
        <taxon>Dracunculus</taxon>
    </lineage>
</organism>
<dbReference type="PANTHER" id="PTHR46066:SF2">
    <property type="entry name" value="CHITINASE DOMAIN-CONTAINING PROTEIN 1"/>
    <property type="match status" value="1"/>
</dbReference>